<feature type="domain" description="Putative plant transposon protein" evidence="2">
    <location>
        <begin position="348"/>
        <end position="500"/>
    </location>
</feature>
<evidence type="ECO:0000313" key="3">
    <source>
        <dbReference type="EMBL" id="KEH33694.1"/>
    </source>
</evidence>
<name>A0A072UV21_MEDTR</name>
<proteinExistence type="predicted"/>
<organism evidence="3 5">
    <name type="scientific">Medicago truncatula</name>
    <name type="common">Barrel medic</name>
    <name type="synonym">Medicago tribuloides</name>
    <dbReference type="NCBI Taxonomy" id="3880"/>
    <lineage>
        <taxon>Eukaryota</taxon>
        <taxon>Viridiplantae</taxon>
        <taxon>Streptophyta</taxon>
        <taxon>Embryophyta</taxon>
        <taxon>Tracheophyta</taxon>
        <taxon>Spermatophyta</taxon>
        <taxon>Magnoliopsida</taxon>
        <taxon>eudicotyledons</taxon>
        <taxon>Gunneridae</taxon>
        <taxon>Pentapetalae</taxon>
        <taxon>rosids</taxon>
        <taxon>fabids</taxon>
        <taxon>Fabales</taxon>
        <taxon>Fabaceae</taxon>
        <taxon>Papilionoideae</taxon>
        <taxon>50 kb inversion clade</taxon>
        <taxon>NPAAA clade</taxon>
        <taxon>Hologalegina</taxon>
        <taxon>IRL clade</taxon>
        <taxon>Trifolieae</taxon>
        <taxon>Medicago</taxon>
    </lineage>
</organism>
<dbReference type="Pfam" id="PF20167">
    <property type="entry name" value="Transposase_32"/>
    <property type="match status" value="1"/>
</dbReference>
<dbReference type="EMBL" id="CM001219">
    <property type="protein sequence ID" value="KEH33694.1"/>
    <property type="molecule type" value="Genomic_DNA"/>
</dbReference>
<evidence type="ECO:0000313" key="5">
    <source>
        <dbReference type="Proteomes" id="UP000002051"/>
    </source>
</evidence>
<sequence length="611" mass="67988">MKTVSKGIFEVALSDLREKGNPHIATEECINNQISKNTDNAEVLRTAPDVVAPEHEKGNSNVSLISDILEAGGKLILEKLNNVIDSVVSMDMDFSNDGKKADIDFSAQEHEITLNVEQHVETSLSNPDNHENVDTIGEDKNLGSKTTKAEAEINSDKGAHSEHSTKKSAPEEQEHDSIEADLEENVYGNKGDEDMVNIDDIISDDTPLAEREVESVAKRLRSNKGKAVLTKAETTKTKTVGVGPKKGWSKVKVRSTAGKTRKRKVVSSDESEYDIEKDILNIIPSASRKSAGKKVVETIANVPINKVSFHLPKNAQRWRFIYHRRLEMERELSEEAIKIKYVMELIQKAGLMKIVSNLGECYEKLAKEFLVNVSESFDNPLSKEYQKVYARGECVNFSPSIINWFLGINEEEVAELKVSNNQVCREITTNQVRTCPKRGKTSGKLSVKYAILNRIGATNWVPTTHSSDIATSLGKFIYATGKKTRMNVGKYIFDQTMKHAKIYALKKMESPLTIHHKIFGNHRVPDIVETSGNVPAVGLMTKQEIVAALKETCVLLDERKAQFELMIHSLEGEYADADVQAENEKDEEAHDAEDKNEDGAEDSDSSSEVAD</sequence>
<reference evidence="3 5" key="1">
    <citation type="journal article" date="2011" name="Nature">
        <title>The Medicago genome provides insight into the evolution of rhizobial symbioses.</title>
        <authorList>
            <person name="Young N.D."/>
            <person name="Debelle F."/>
            <person name="Oldroyd G.E."/>
            <person name="Geurts R."/>
            <person name="Cannon S.B."/>
            <person name="Udvardi M.K."/>
            <person name="Benedito V.A."/>
            <person name="Mayer K.F."/>
            <person name="Gouzy J."/>
            <person name="Schoof H."/>
            <person name="Van de Peer Y."/>
            <person name="Proost S."/>
            <person name="Cook D.R."/>
            <person name="Meyers B.C."/>
            <person name="Spannagl M."/>
            <person name="Cheung F."/>
            <person name="De Mita S."/>
            <person name="Krishnakumar V."/>
            <person name="Gundlach H."/>
            <person name="Zhou S."/>
            <person name="Mudge J."/>
            <person name="Bharti A.K."/>
            <person name="Murray J.D."/>
            <person name="Naoumkina M.A."/>
            <person name="Rosen B."/>
            <person name="Silverstein K.A."/>
            <person name="Tang H."/>
            <person name="Rombauts S."/>
            <person name="Zhao P.X."/>
            <person name="Zhou P."/>
            <person name="Barbe V."/>
            <person name="Bardou P."/>
            <person name="Bechner M."/>
            <person name="Bellec A."/>
            <person name="Berger A."/>
            <person name="Berges H."/>
            <person name="Bidwell S."/>
            <person name="Bisseling T."/>
            <person name="Choisne N."/>
            <person name="Couloux A."/>
            <person name="Denny R."/>
            <person name="Deshpande S."/>
            <person name="Dai X."/>
            <person name="Doyle J.J."/>
            <person name="Dudez A.M."/>
            <person name="Farmer A.D."/>
            <person name="Fouteau S."/>
            <person name="Franken C."/>
            <person name="Gibelin C."/>
            <person name="Gish J."/>
            <person name="Goldstein S."/>
            <person name="Gonzalez A.J."/>
            <person name="Green P.J."/>
            <person name="Hallab A."/>
            <person name="Hartog M."/>
            <person name="Hua A."/>
            <person name="Humphray S.J."/>
            <person name="Jeong D.H."/>
            <person name="Jing Y."/>
            <person name="Jocker A."/>
            <person name="Kenton S.M."/>
            <person name="Kim D.J."/>
            <person name="Klee K."/>
            <person name="Lai H."/>
            <person name="Lang C."/>
            <person name="Lin S."/>
            <person name="Macmil S.L."/>
            <person name="Magdelenat G."/>
            <person name="Matthews L."/>
            <person name="McCorrison J."/>
            <person name="Monaghan E.L."/>
            <person name="Mun J.H."/>
            <person name="Najar F.Z."/>
            <person name="Nicholson C."/>
            <person name="Noirot C."/>
            <person name="O'Bleness M."/>
            <person name="Paule C.R."/>
            <person name="Poulain J."/>
            <person name="Prion F."/>
            <person name="Qin B."/>
            <person name="Qu C."/>
            <person name="Retzel E.F."/>
            <person name="Riddle C."/>
            <person name="Sallet E."/>
            <person name="Samain S."/>
            <person name="Samson N."/>
            <person name="Sanders I."/>
            <person name="Saurat O."/>
            <person name="Scarpelli C."/>
            <person name="Schiex T."/>
            <person name="Segurens B."/>
            <person name="Severin A.J."/>
            <person name="Sherrier D.J."/>
            <person name="Shi R."/>
            <person name="Sims S."/>
            <person name="Singer S.R."/>
            <person name="Sinharoy S."/>
            <person name="Sterck L."/>
            <person name="Viollet A."/>
            <person name="Wang B.B."/>
            <person name="Wang K."/>
            <person name="Wang M."/>
            <person name="Wang X."/>
            <person name="Warfsmann J."/>
            <person name="Weissenbach J."/>
            <person name="White D.D."/>
            <person name="White J.D."/>
            <person name="Wiley G.B."/>
            <person name="Wincker P."/>
            <person name="Xing Y."/>
            <person name="Yang L."/>
            <person name="Yao Z."/>
            <person name="Ying F."/>
            <person name="Zhai J."/>
            <person name="Zhou L."/>
            <person name="Zuber A."/>
            <person name="Denarie J."/>
            <person name="Dixon R.A."/>
            <person name="May G.D."/>
            <person name="Schwartz D.C."/>
            <person name="Rogers J."/>
            <person name="Quetier F."/>
            <person name="Town C.D."/>
            <person name="Roe B.A."/>
        </authorList>
    </citation>
    <scope>NUCLEOTIDE SEQUENCE [LARGE SCALE GENOMIC DNA]</scope>
    <source>
        <strain evidence="3">A17</strain>
        <strain evidence="4 5">cv. Jemalong A17</strain>
    </source>
</reference>
<reference evidence="4" key="3">
    <citation type="submission" date="2015-04" db="UniProtKB">
        <authorList>
            <consortium name="EnsemblPlants"/>
        </authorList>
    </citation>
    <scope>IDENTIFICATION</scope>
    <source>
        <strain evidence="4">cv. Jemalong A17</strain>
    </source>
</reference>
<feature type="compositionally biased region" description="Basic and acidic residues" evidence="1">
    <location>
        <begin position="128"/>
        <end position="178"/>
    </location>
</feature>
<evidence type="ECO:0000256" key="1">
    <source>
        <dbReference type="SAM" id="MobiDB-lite"/>
    </source>
</evidence>
<evidence type="ECO:0000259" key="2">
    <source>
        <dbReference type="Pfam" id="PF20167"/>
    </source>
</evidence>
<feature type="region of interest" description="Disordered" evidence="1">
    <location>
        <begin position="120"/>
        <end position="179"/>
    </location>
</feature>
<accession>A0A072UV21</accession>
<dbReference type="EnsemblPlants" id="KEH33694">
    <property type="protein sequence ID" value="KEH33694"/>
    <property type="gene ID" value="MTR_3g451050"/>
</dbReference>
<keyword evidence="5" id="KW-1185">Reference proteome</keyword>
<dbReference type="AlphaFoldDB" id="A0A072UV21"/>
<protein>
    <submittedName>
        <fullName evidence="3">Envelope-like protein, putative</fullName>
    </submittedName>
</protein>
<reference evidence="3 5" key="2">
    <citation type="journal article" date="2014" name="BMC Genomics">
        <title>An improved genome release (version Mt4.0) for the model legume Medicago truncatula.</title>
        <authorList>
            <person name="Tang H."/>
            <person name="Krishnakumar V."/>
            <person name="Bidwell S."/>
            <person name="Rosen B."/>
            <person name="Chan A."/>
            <person name="Zhou S."/>
            <person name="Gentzbittel L."/>
            <person name="Childs K.L."/>
            <person name="Yandell M."/>
            <person name="Gundlach H."/>
            <person name="Mayer K.F."/>
            <person name="Schwartz D.C."/>
            <person name="Town C.D."/>
        </authorList>
    </citation>
    <scope>GENOME REANNOTATION</scope>
    <source>
        <strain evidence="3">A17</strain>
        <strain evidence="4 5">cv. Jemalong A17</strain>
    </source>
</reference>
<dbReference type="InterPro" id="IPR046796">
    <property type="entry name" value="Transposase_32_dom"/>
</dbReference>
<dbReference type="Proteomes" id="UP000002051">
    <property type="component" value="Chromosome 3"/>
</dbReference>
<evidence type="ECO:0000313" key="4">
    <source>
        <dbReference type="EnsemblPlants" id="KEH33694"/>
    </source>
</evidence>
<feature type="region of interest" description="Disordered" evidence="1">
    <location>
        <begin position="574"/>
        <end position="611"/>
    </location>
</feature>
<dbReference type="HOGENOM" id="CLU_447179_0_0_1"/>
<gene>
    <name evidence="3" type="ordered locus">MTR_3g451050</name>
</gene>